<dbReference type="RefSeq" id="WP_197351611.1">
    <property type="nucleotide sequence ID" value="NZ_CP048882.1"/>
</dbReference>
<accession>A0A7T1T7F5</accession>
<feature type="domain" description="AMP-binding enzyme C-terminal" evidence="4">
    <location>
        <begin position="474"/>
        <end position="560"/>
    </location>
</feature>
<dbReference type="GO" id="GO:0016878">
    <property type="term" value="F:acid-thiol ligase activity"/>
    <property type="evidence" value="ECO:0007669"/>
    <property type="project" value="UniProtKB-ARBA"/>
</dbReference>
<evidence type="ECO:0000259" key="4">
    <source>
        <dbReference type="Pfam" id="PF13193"/>
    </source>
</evidence>
<evidence type="ECO:0000313" key="6">
    <source>
        <dbReference type="Proteomes" id="UP000595046"/>
    </source>
</evidence>
<dbReference type="InterPro" id="IPR042099">
    <property type="entry name" value="ANL_N_sf"/>
</dbReference>
<dbReference type="InterPro" id="IPR000873">
    <property type="entry name" value="AMP-dep_synth/lig_dom"/>
</dbReference>
<dbReference type="FunFam" id="3.30.300.30:FF:000008">
    <property type="entry name" value="2,3-dihydroxybenzoate-AMP ligase"/>
    <property type="match status" value="1"/>
</dbReference>
<evidence type="ECO:0000256" key="2">
    <source>
        <dbReference type="ARBA" id="ARBA00022598"/>
    </source>
</evidence>
<dbReference type="PANTHER" id="PTHR43767">
    <property type="entry name" value="LONG-CHAIN-FATTY-ACID--COA LIGASE"/>
    <property type="match status" value="1"/>
</dbReference>
<dbReference type="InterPro" id="IPR020845">
    <property type="entry name" value="AMP-binding_CS"/>
</dbReference>
<dbReference type="Pfam" id="PF00501">
    <property type="entry name" value="AMP-binding"/>
    <property type="match status" value="1"/>
</dbReference>
<reference evidence="6" key="1">
    <citation type="submission" date="2020-02" db="EMBL/GenBank/DDBJ databases">
        <title>Streptomyces sp. ASO4wet.</title>
        <authorList>
            <person name="Risdian C."/>
            <person name="Landwehr W."/>
            <person name="Schupp P."/>
            <person name="Wink J."/>
        </authorList>
    </citation>
    <scope>NUCLEOTIDE SEQUENCE [LARGE SCALE GENOMIC DNA]</scope>
    <source>
        <strain evidence="6">ASO4wet</strain>
    </source>
</reference>
<proteinExistence type="inferred from homology"/>
<dbReference type="InterPro" id="IPR050237">
    <property type="entry name" value="ATP-dep_AMP-bd_enzyme"/>
</dbReference>
<dbReference type="Gene3D" id="3.40.50.12780">
    <property type="entry name" value="N-terminal domain of ligase-like"/>
    <property type="match status" value="1"/>
</dbReference>
<protein>
    <submittedName>
        <fullName evidence="5">Long-chain fatty acid--CoA ligase</fullName>
    </submittedName>
</protein>
<dbReference type="PANTHER" id="PTHR43767:SF1">
    <property type="entry name" value="NONRIBOSOMAL PEPTIDE SYNTHASE PES1 (EUROFUNG)-RELATED"/>
    <property type="match status" value="1"/>
</dbReference>
<gene>
    <name evidence="5" type="ORF">G4Z16_16930</name>
</gene>
<keyword evidence="2 5" id="KW-0436">Ligase</keyword>
<evidence type="ECO:0000259" key="3">
    <source>
        <dbReference type="Pfam" id="PF00501"/>
    </source>
</evidence>
<keyword evidence="6" id="KW-1185">Reference proteome</keyword>
<organism evidence="5 6">
    <name type="scientific">Streptomyces bathyalis</name>
    <dbReference type="NCBI Taxonomy" id="2710756"/>
    <lineage>
        <taxon>Bacteria</taxon>
        <taxon>Bacillati</taxon>
        <taxon>Actinomycetota</taxon>
        <taxon>Actinomycetes</taxon>
        <taxon>Kitasatosporales</taxon>
        <taxon>Streptomycetaceae</taxon>
        <taxon>Streptomyces</taxon>
    </lineage>
</organism>
<dbReference type="InterPro" id="IPR025110">
    <property type="entry name" value="AMP-bd_C"/>
</dbReference>
<dbReference type="AlphaFoldDB" id="A0A7T1T7F5"/>
<evidence type="ECO:0000256" key="1">
    <source>
        <dbReference type="ARBA" id="ARBA00006432"/>
    </source>
</evidence>
<dbReference type="Proteomes" id="UP000595046">
    <property type="component" value="Chromosome"/>
</dbReference>
<dbReference type="SUPFAM" id="SSF56801">
    <property type="entry name" value="Acetyl-CoA synthetase-like"/>
    <property type="match status" value="1"/>
</dbReference>
<comment type="similarity">
    <text evidence="1">Belongs to the ATP-dependent AMP-binding enzyme family.</text>
</comment>
<name>A0A7T1T7F5_9ACTN</name>
<dbReference type="KEGG" id="sbat:G4Z16_16930"/>
<dbReference type="InterPro" id="IPR045851">
    <property type="entry name" value="AMP-bd_C_sf"/>
</dbReference>
<dbReference type="PROSITE" id="PS00455">
    <property type="entry name" value="AMP_BINDING"/>
    <property type="match status" value="1"/>
</dbReference>
<sequence length="577" mass="61486">MSAYAERRWLGLYTEGTPSGIVPEHGTLLEMFRASLERGPGTEAIRYFDGVLTLADLDEASDALALALADRGFARGDRLAVYVQNNPAFVVGLLAAWKAGGSAVAVNPMNKAREVTYLLADSGATALLCLDELHESVTAGVVASGDTRVGTVVTCSARDWQTRDDPRLFASPDGRAAADAARDAGTLDLLTLVEENAGRTPEPHPPEPDDVAVLTYTSGTTGVPKGAMNTHAGMVFNTCTYRDWMGLTSADSVLGVAPLFHITGLIGHLTLALLLPCPLVLAHRFHPEVMLDALREHRPTFTVGAITVFISLSTTPGARREDFSSLRVVYSGGAPVAPAVTARLREATGMFVHNCYGLTETNSPSHMVPLYADAPVDPASGALSVGVPVFDTFVRIVDDDGREVPVGDAGEIATSGPQVVPGYWGKPEATAESLPGGELRTGDVGFMDEQGWFYLVDRKKDMINAAGYKVWPREVEDVLYGHPAVREAAVVGVPDEYRGETVKAFVSLNSPDGQGAEGAGGGEPVTEDALIAYCKERMAAYKYPRSVVFLDDLPKTSTGKILRRQLRAGTRENDQPA</sequence>
<dbReference type="Pfam" id="PF13193">
    <property type="entry name" value="AMP-binding_C"/>
    <property type="match status" value="1"/>
</dbReference>
<feature type="domain" description="AMP-dependent synthetase/ligase" evidence="3">
    <location>
        <begin position="32"/>
        <end position="424"/>
    </location>
</feature>
<dbReference type="EMBL" id="CP048882">
    <property type="protein sequence ID" value="QPP07804.1"/>
    <property type="molecule type" value="Genomic_DNA"/>
</dbReference>
<dbReference type="Gene3D" id="3.30.300.30">
    <property type="match status" value="1"/>
</dbReference>
<evidence type="ECO:0000313" key="5">
    <source>
        <dbReference type="EMBL" id="QPP07804.1"/>
    </source>
</evidence>